<dbReference type="GO" id="GO:0005576">
    <property type="term" value="C:extracellular region"/>
    <property type="evidence" value="ECO:0007669"/>
    <property type="project" value="UniProtKB-SubCell"/>
</dbReference>
<dbReference type="CDD" id="cd09163">
    <property type="entry name" value="PLDc_CLS_unchar2_2"/>
    <property type="match status" value="1"/>
</dbReference>
<comment type="function">
    <text evidence="1">Could be a virulence factor.</text>
</comment>
<evidence type="ECO:0000256" key="1">
    <source>
        <dbReference type="ARBA" id="ARBA00003145"/>
    </source>
</evidence>
<dbReference type="AlphaFoldDB" id="A0A081BDT4"/>
<keyword evidence="7 11" id="KW-0812">Transmembrane</keyword>
<accession>A0A081BDT4</accession>
<feature type="transmembrane region" description="Helical" evidence="11">
    <location>
        <begin position="23"/>
        <end position="44"/>
    </location>
</feature>
<keyword evidence="6" id="KW-0964">Secreted</keyword>
<organism evidence="13 14">
    <name type="scientific">Tepidicaulis marinus</name>
    <dbReference type="NCBI Taxonomy" id="1333998"/>
    <lineage>
        <taxon>Bacteria</taxon>
        <taxon>Pseudomonadati</taxon>
        <taxon>Pseudomonadota</taxon>
        <taxon>Alphaproteobacteria</taxon>
        <taxon>Hyphomicrobiales</taxon>
        <taxon>Parvibaculaceae</taxon>
        <taxon>Tepidicaulis</taxon>
    </lineage>
</organism>
<dbReference type="CDD" id="cd09157">
    <property type="entry name" value="PLDc_CLS_unchar2_1"/>
    <property type="match status" value="1"/>
</dbReference>
<evidence type="ECO:0000256" key="8">
    <source>
        <dbReference type="ARBA" id="ARBA00022989"/>
    </source>
</evidence>
<keyword evidence="14" id="KW-1185">Reference proteome</keyword>
<keyword evidence="8 11" id="KW-1133">Transmembrane helix</keyword>
<dbReference type="PANTHER" id="PTHR21248:SF22">
    <property type="entry name" value="PHOSPHOLIPASE D"/>
    <property type="match status" value="1"/>
</dbReference>
<evidence type="ECO:0000256" key="2">
    <source>
        <dbReference type="ARBA" id="ARBA00004613"/>
    </source>
</evidence>
<dbReference type="SMART" id="SM00155">
    <property type="entry name" value="PLDc"/>
    <property type="match status" value="2"/>
</dbReference>
<dbReference type="EMBL" id="BBIO01000016">
    <property type="protein sequence ID" value="GAK46202.1"/>
    <property type="molecule type" value="Genomic_DNA"/>
</dbReference>
<proteinExistence type="predicted"/>
<protein>
    <recommendedName>
        <fullName evidence="4">Phospholipase D</fullName>
    </recommendedName>
    <alternativeName>
        <fullName evidence="10">Choline phosphatase</fullName>
    </alternativeName>
</protein>
<dbReference type="PROSITE" id="PS50035">
    <property type="entry name" value="PLD"/>
    <property type="match status" value="2"/>
</dbReference>
<feature type="domain" description="PLD phosphodiesterase" evidence="12">
    <location>
        <begin position="204"/>
        <end position="231"/>
    </location>
</feature>
<comment type="subcellular location">
    <subcellularLocation>
        <location evidence="3">Cell membrane</location>
        <topology evidence="3">Multi-pass membrane protein</topology>
    </subcellularLocation>
    <subcellularLocation>
        <location evidence="2">Secreted</location>
    </subcellularLocation>
</comment>
<evidence type="ECO:0000256" key="7">
    <source>
        <dbReference type="ARBA" id="ARBA00022692"/>
    </source>
</evidence>
<dbReference type="eggNOG" id="COG1502">
    <property type="taxonomic scope" value="Bacteria"/>
</dbReference>
<dbReference type="Gene3D" id="3.30.870.10">
    <property type="entry name" value="Endonuclease Chain A"/>
    <property type="match status" value="2"/>
</dbReference>
<dbReference type="Pfam" id="PF13396">
    <property type="entry name" value="PLDc_N"/>
    <property type="match status" value="1"/>
</dbReference>
<dbReference type="Pfam" id="PF13091">
    <property type="entry name" value="PLDc_2"/>
    <property type="match status" value="2"/>
</dbReference>
<dbReference type="InterPro" id="IPR025202">
    <property type="entry name" value="PLD-like_dom"/>
</dbReference>
<evidence type="ECO:0000256" key="6">
    <source>
        <dbReference type="ARBA" id="ARBA00022525"/>
    </source>
</evidence>
<feature type="domain" description="PLD phosphodiesterase" evidence="12">
    <location>
        <begin position="380"/>
        <end position="407"/>
    </location>
</feature>
<evidence type="ECO:0000256" key="11">
    <source>
        <dbReference type="SAM" id="Phobius"/>
    </source>
</evidence>
<name>A0A081BDT4_9HYPH</name>
<sequence>MSLSAQLGAAGHALLTKRDARAATGWIGLILLVPLLGWVIYFLFGINRIQRRAETLRAGGHVTGELSGPTGAELSLMAGTDHGVRQLERLMELGRAVSQMPYSPGNHLTLLINGDEAYPAMLEAIARARHSIALSTYIFNHDRAGKDFIEALRAAKARGVKVRVLIDGVGSHYSFPSAVYYLREAGIPCERFLHSFLPWQMPYLNMRNHQKILVVDGTDGFTGSMNIAEGNLTAANPAHPILDRHFKVEGPVVSQLMRTFAHEWHFVTGEILTGPLWFPPLERKGDLIVRGLPSGPDLARNPLRWMLLGAIAQAQESIRIVTPYFLPDSTLRATLSVAAMRGVKVDIVLPANNNLFYMKWAMMPQFEELLETGCRIYETQGPFDHTKLTTIDGIWSFLGSANWDARSLRLNFEFNLEAFGRSLAEDVDRQIDTRIAKARPLTISALQERSVALKVRDNIARLFSPYL</sequence>
<evidence type="ECO:0000259" key="12">
    <source>
        <dbReference type="PROSITE" id="PS50035"/>
    </source>
</evidence>
<evidence type="ECO:0000256" key="5">
    <source>
        <dbReference type="ARBA" id="ARBA00022475"/>
    </source>
</evidence>
<dbReference type="Proteomes" id="UP000028702">
    <property type="component" value="Unassembled WGS sequence"/>
</dbReference>
<reference evidence="13 14" key="1">
    <citation type="submission" date="2014-07" db="EMBL/GenBank/DDBJ databases">
        <title>Tepidicaulis marinum gen. nov., sp. nov., a novel marine bacterium denitrifying nitrate to nitrous oxide strictly under microaerobic conditions.</title>
        <authorList>
            <person name="Takeuchi M."/>
            <person name="Yamagishi T."/>
            <person name="Kamagata Y."/>
            <person name="Oshima K."/>
            <person name="Hattori M."/>
            <person name="Katayama T."/>
            <person name="Hanada S."/>
            <person name="Tamaki H."/>
            <person name="Marumo K."/>
            <person name="Maeda H."/>
            <person name="Nedachi M."/>
            <person name="Iwasaki W."/>
            <person name="Suwa Y."/>
            <person name="Sakata S."/>
        </authorList>
    </citation>
    <scope>NUCLEOTIDE SEQUENCE [LARGE SCALE GENOMIC DNA]</scope>
    <source>
        <strain evidence="13 14">MA2</strain>
    </source>
</reference>
<evidence type="ECO:0000256" key="9">
    <source>
        <dbReference type="ARBA" id="ARBA00023136"/>
    </source>
</evidence>
<dbReference type="SUPFAM" id="SSF56024">
    <property type="entry name" value="Phospholipase D/nuclease"/>
    <property type="match status" value="2"/>
</dbReference>
<dbReference type="RefSeq" id="WP_197052943.1">
    <property type="nucleotide sequence ID" value="NZ_BBIO01000016.1"/>
</dbReference>
<evidence type="ECO:0000256" key="4">
    <source>
        <dbReference type="ARBA" id="ARBA00018392"/>
    </source>
</evidence>
<comment type="caution">
    <text evidence="13">The sequence shown here is derived from an EMBL/GenBank/DDBJ whole genome shotgun (WGS) entry which is preliminary data.</text>
</comment>
<keyword evidence="5" id="KW-1003">Cell membrane</keyword>
<evidence type="ECO:0000313" key="13">
    <source>
        <dbReference type="EMBL" id="GAK46202.1"/>
    </source>
</evidence>
<dbReference type="PANTHER" id="PTHR21248">
    <property type="entry name" value="CARDIOLIPIN SYNTHASE"/>
    <property type="match status" value="1"/>
</dbReference>
<dbReference type="InterPro" id="IPR027379">
    <property type="entry name" value="CLS_N"/>
</dbReference>
<evidence type="ECO:0000313" key="14">
    <source>
        <dbReference type="Proteomes" id="UP000028702"/>
    </source>
</evidence>
<evidence type="ECO:0000256" key="3">
    <source>
        <dbReference type="ARBA" id="ARBA00004651"/>
    </source>
</evidence>
<evidence type="ECO:0000256" key="10">
    <source>
        <dbReference type="ARBA" id="ARBA00029594"/>
    </source>
</evidence>
<keyword evidence="9 11" id="KW-0472">Membrane</keyword>
<dbReference type="GO" id="GO:0008808">
    <property type="term" value="F:cardiolipin synthase activity"/>
    <property type="evidence" value="ECO:0007669"/>
    <property type="project" value="TreeGrafter"/>
</dbReference>
<dbReference type="STRING" id="1333998.M2A_2701"/>
<gene>
    <name evidence="13" type="ORF">M2A_2701</name>
</gene>
<dbReference type="InterPro" id="IPR001736">
    <property type="entry name" value="PLipase_D/transphosphatidylase"/>
</dbReference>
<dbReference type="GO" id="GO:0032049">
    <property type="term" value="P:cardiolipin biosynthetic process"/>
    <property type="evidence" value="ECO:0007669"/>
    <property type="project" value="UniProtKB-ARBA"/>
</dbReference>
<dbReference type="GO" id="GO:0005886">
    <property type="term" value="C:plasma membrane"/>
    <property type="evidence" value="ECO:0007669"/>
    <property type="project" value="UniProtKB-SubCell"/>
</dbReference>